<dbReference type="InterPro" id="IPR004843">
    <property type="entry name" value="Calcineurin-like_PHP"/>
</dbReference>
<dbReference type="Proteomes" id="UP001609376">
    <property type="component" value="Unassembled WGS sequence"/>
</dbReference>
<dbReference type="SUPFAM" id="SSF56300">
    <property type="entry name" value="Metallo-dependent phosphatases"/>
    <property type="match status" value="1"/>
</dbReference>
<sequence length="283" mass="31590">MPVLVLADLHLDLWLRAGRDPLANLDPDLLSSLDALIVAGDLSDAPQFRWPLALQHLGNYVPPARIHVVPGNHDYYRHTIEDDDRLAEICADAGAHLAQKAEIITGDTRYLCCTLWTDFMLSGNQGDAMKRAQGGMNDYLYVRNSNEDGRWLLPTDTARVHTDHRAWLASRLADPFQGRTMVVTHHCPHPEMIGATPEELAPAYGSNLLPLIKQHRPDAWLFGHTHHRVDSKVGQTVIRNVSLGYPWQVSRGSEAVTLMRGCSDHWEITSRDPTGHGTRKGQA</sequence>
<protein>
    <submittedName>
        <fullName evidence="2">Metallophosphoesterase</fullName>
    </submittedName>
</protein>
<evidence type="ECO:0000313" key="3">
    <source>
        <dbReference type="Proteomes" id="UP001609376"/>
    </source>
</evidence>
<name>A0ABW7LJU1_9RHOB</name>
<dbReference type="PANTHER" id="PTHR37844">
    <property type="entry name" value="SER/THR PROTEIN PHOSPHATASE SUPERFAMILY (AFU_ORTHOLOGUE AFUA_1G14840)"/>
    <property type="match status" value="1"/>
</dbReference>
<proteinExistence type="predicted"/>
<evidence type="ECO:0000259" key="1">
    <source>
        <dbReference type="Pfam" id="PF00149"/>
    </source>
</evidence>
<gene>
    <name evidence="2" type="ORF">ACHFJ0_09085</name>
</gene>
<dbReference type="RefSeq" id="WP_395133415.1">
    <property type="nucleotide sequence ID" value="NZ_JBIMPR010000006.1"/>
</dbReference>
<dbReference type="Gene3D" id="3.60.21.10">
    <property type="match status" value="1"/>
</dbReference>
<evidence type="ECO:0000313" key="2">
    <source>
        <dbReference type="EMBL" id="MFH5774397.1"/>
    </source>
</evidence>
<keyword evidence="3" id="KW-1185">Reference proteome</keyword>
<organism evidence="2 3">
    <name type="scientific">Paracoccus broussonetiae subsp. drimophilus</name>
    <dbReference type="NCBI Taxonomy" id="3373869"/>
    <lineage>
        <taxon>Bacteria</taxon>
        <taxon>Pseudomonadati</taxon>
        <taxon>Pseudomonadota</taxon>
        <taxon>Alphaproteobacteria</taxon>
        <taxon>Rhodobacterales</taxon>
        <taxon>Paracoccaceae</taxon>
        <taxon>Paracoccus</taxon>
        <taxon>Paracoccus broussonetiae</taxon>
    </lineage>
</organism>
<accession>A0ABW7LJU1</accession>
<feature type="domain" description="Calcineurin-like phosphoesterase" evidence="1">
    <location>
        <begin position="1"/>
        <end position="227"/>
    </location>
</feature>
<dbReference type="EMBL" id="JBIMPR010000006">
    <property type="protein sequence ID" value="MFH5774397.1"/>
    <property type="molecule type" value="Genomic_DNA"/>
</dbReference>
<dbReference type="Pfam" id="PF00149">
    <property type="entry name" value="Metallophos"/>
    <property type="match status" value="1"/>
</dbReference>
<reference evidence="2 3" key="1">
    <citation type="submission" date="2024-10" db="EMBL/GenBank/DDBJ databases">
        <title>Paracoccus drimophilus sp. nov., a novel bacterium from corn roots in Hunan.</title>
        <authorList>
            <person name="Li X."/>
        </authorList>
    </citation>
    <scope>NUCLEOTIDE SEQUENCE [LARGE SCALE GENOMIC DNA]</scope>
    <source>
        <strain evidence="2 3">NGMCC 1.201697</strain>
    </source>
</reference>
<dbReference type="InterPro" id="IPR029052">
    <property type="entry name" value="Metallo-depent_PP-like"/>
</dbReference>
<comment type="caution">
    <text evidence="2">The sequence shown here is derived from an EMBL/GenBank/DDBJ whole genome shotgun (WGS) entry which is preliminary data.</text>
</comment>
<dbReference type="PANTHER" id="PTHR37844:SF2">
    <property type="entry name" value="SER_THR PROTEIN PHOSPHATASE SUPERFAMILY (AFU_ORTHOLOGUE AFUA_1G14840)"/>
    <property type="match status" value="1"/>
</dbReference>